<dbReference type="Pfam" id="PF03401">
    <property type="entry name" value="TctC"/>
    <property type="match status" value="1"/>
</dbReference>
<dbReference type="EMBL" id="JAALFE010000004">
    <property type="protein sequence ID" value="NGQ90477.1"/>
    <property type="molecule type" value="Genomic_DNA"/>
</dbReference>
<comment type="caution">
    <text evidence="3">The sequence shown here is derived from an EMBL/GenBank/DDBJ whole genome shotgun (WGS) entry which is preliminary data.</text>
</comment>
<dbReference type="PANTHER" id="PTHR42928">
    <property type="entry name" value="TRICARBOXYLATE-BINDING PROTEIN"/>
    <property type="match status" value="1"/>
</dbReference>
<keyword evidence="2" id="KW-0732">Signal</keyword>
<dbReference type="Gene3D" id="3.40.190.150">
    <property type="entry name" value="Bordetella uptake gene, domain 1"/>
    <property type="match status" value="1"/>
</dbReference>
<feature type="signal peptide" evidence="2">
    <location>
        <begin position="1"/>
        <end position="24"/>
    </location>
</feature>
<keyword evidence="4" id="KW-1185">Reference proteome</keyword>
<evidence type="ECO:0000313" key="4">
    <source>
        <dbReference type="Proteomes" id="UP000474758"/>
    </source>
</evidence>
<dbReference type="Gene3D" id="3.40.190.10">
    <property type="entry name" value="Periplasmic binding protein-like II"/>
    <property type="match status" value="1"/>
</dbReference>
<dbReference type="AlphaFoldDB" id="A0A6M1TRK2"/>
<sequence>MKKIALLGSAAALALAALGGAALAEYPEKPVTFVVPWPPGDLEDVLTRMIAEELQAQTGVPAAVVNKPGGGGVVGGLDVATAAPDGYTIGSLTVGIPTVKTMGPDAQFAADALEPVGIFLTYPFLIAAKADAPYSSMAELAEYSKANPVRLGHFGYGIEPTMMTVYGVQELGGAFSAEAAFDAVDCSTLANGDADVINTTAQLVLSCLGEIKVLATITGDRTAITPDVPTLGEQVPALQGASLWNGLFVPKGTPQEVKDKIAAVAQTVVASEAAQEIAKTTGALVYWQDQAAATEQVAKDMVDLAALREKLGVTE</sequence>
<gene>
    <name evidence="3" type="ORF">G5V65_06175</name>
</gene>
<dbReference type="RefSeq" id="WP_165047954.1">
    <property type="nucleotide sequence ID" value="NZ_JAALFE010000004.1"/>
</dbReference>
<accession>A0A6M1TRK2</accession>
<evidence type="ECO:0000256" key="2">
    <source>
        <dbReference type="SAM" id="SignalP"/>
    </source>
</evidence>
<reference evidence="3 4" key="1">
    <citation type="submission" date="2020-02" db="EMBL/GenBank/DDBJ databases">
        <title>Rhodobacter translucens sp. nov., a novel bacterium isolated from activated sludge.</title>
        <authorList>
            <person name="Liu J."/>
        </authorList>
    </citation>
    <scope>NUCLEOTIDE SEQUENCE [LARGE SCALE GENOMIC DNA]</scope>
    <source>
        <strain evidence="3 4">HX-7-19</strain>
    </source>
</reference>
<evidence type="ECO:0000256" key="1">
    <source>
        <dbReference type="ARBA" id="ARBA00006987"/>
    </source>
</evidence>
<dbReference type="InterPro" id="IPR005064">
    <property type="entry name" value="BUG"/>
</dbReference>
<dbReference type="CDD" id="cd07012">
    <property type="entry name" value="PBP2_Bug_TTT"/>
    <property type="match status" value="1"/>
</dbReference>
<comment type="similarity">
    <text evidence="1">Belongs to the UPF0065 (bug) family.</text>
</comment>
<dbReference type="Proteomes" id="UP000474758">
    <property type="component" value="Unassembled WGS sequence"/>
</dbReference>
<organism evidence="3 4">
    <name type="scientific">Paragemmobacter kunshanensis</name>
    <dbReference type="NCBI Taxonomy" id="2583234"/>
    <lineage>
        <taxon>Bacteria</taxon>
        <taxon>Pseudomonadati</taxon>
        <taxon>Pseudomonadota</taxon>
        <taxon>Alphaproteobacteria</taxon>
        <taxon>Rhodobacterales</taxon>
        <taxon>Paracoccaceae</taxon>
        <taxon>Paragemmobacter</taxon>
    </lineage>
</organism>
<protein>
    <submittedName>
        <fullName evidence="3">Tripartite tricarboxylate transporter substrate binding protein</fullName>
    </submittedName>
</protein>
<feature type="chain" id="PRO_5026873158" evidence="2">
    <location>
        <begin position="25"/>
        <end position="315"/>
    </location>
</feature>
<name>A0A6M1TRK2_9RHOB</name>
<proteinExistence type="inferred from homology"/>
<dbReference type="InterPro" id="IPR042100">
    <property type="entry name" value="Bug_dom1"/>
</dbReference>
<dbReference type="PIRSF" id="PIRSF017082">
    <property type="entry name" value="YflP"/>
    <property type="match status" value="1"/>
</dbReference>
<dbReference type="PANTHER" id="PTHR42928:SF5">
    <property type="entry name" value="BLR1237 PROTEIN"/>
    <property type="match status" value="1"/>
</dbReference>
<evidence type="ECO:0000313" key="3">
    <source>
        <dbReference type="EMBL" id="NGQ90477.1"/>
    </source>
</evidence>